<dbReference type="AlphaFoldDB" id="A0A1A9RJL3"/>
<dbReference type="InterPro" id="IPR056919">
    <property type="entry name" value="Phage_TAC_18"/>
</dbReference>
<dbReference type="Proteomes" id="UP000077589">
    <property type="component" value="Unassembled WGS sequence"/>
</dbReference>
<name>A0A1A9RJL3_EIKCO</name>
<dbReference type="OrthoDB" id="8245269at2"/>
<dbReference type="Pfam" id="PF23812">
    <property type="entry name" value="Phage_TAC_18"/>
    <property type="match status" value="1"/>
</dbReference>
<sequence length="59" mass="6805">MSISPLSWGEIDAYCRLTGQRMQRWELNLLAIFDTAFLDVMQKEEPEVKEGLDNAETDV</sequence>
<evidence type="ECO:0000313" key="2">
    <source>
        <dbReference type="Proteomes" id="UP000077589"/>
    </source>
</evidence>
<accession>A0A1A9RJL3</accession>
<evidence type="ECO:0000313" key="1">
    <source>
        <dbReference type="EMBL" id="OAM19376.1"/>
    </source>
</evidence>
<reference evidence="2" key="1">
    <citation type="submission" date="2016-05" db="EMBL/GenBank/DDBJ databases">
        <title>Draft genome of Corynebacterium afermentans subsp. afermentans LCDC 88199T.</title>
        <authorList>
            <person name="Bernier A.-M."/>
            <person name="Bernard K."/>
        </authorList>
    </citation>
    <scope>NUCLEOTIDE SEQUENCE [LARGE SCALE GENOMIC DNA]</scope>
    <source>
        <strain evidence="2">NML04-0072</strain>
    </source>
</reference>
<dbReference type="RefSeq" id="WP_064087689.1">
    <property type="nucleotide sequence ID" value="NZ_LXSG01000030.1"/>
</dbReference>
<proteinExistence type="predicted"/>
<protein>
    <submittedName>
        <fullName evidence="1">Uncharacterized protein</fullName>
    </submittedName>
</protein>
<comment type="caution">
    <text evidence="1">The sequence shown here is derived from an EMBL/GenBank/DDBJ whole genome shotgun (WGS) entry which is preliminary data.</text>
</comment>
<dbReference type="EMBL" id="LXSG01000030">
    <property type="protein sequence ID" value="OAM19376.1"/>
    <property type="molecule type" value="Genomic_DNA"/>
</dbReference>
<gene>
    <name evidence="1" type="ORF">A7P90_05465</name>
</gene>
<organism evidence="1 2">
    <name type="scientific">Eikenella corrodens</name>
    <dbReference type="NCBI Taxonomy" id="539"/>
    <lineage>
        <taxon>Bacteria</taxon>
        <taxon>Pseudomonadati</taxon>
        <taxon>Pseudomonadota</taxon>
        <taxon>Betaproteobacteria</taxon>
        <taxon>Neisseriales</taxon>
        <taxon>Neisseriaceae</taxon>
        <taxon>Eikenella</taxon>
    </lineage>
</organism>